<name>A0A6L2KHG3_TANCI</name>
<feature type="coiled-coil region" evidence="1">
    <location>
        <begin position="129"/>
        <end position="156"/>
    </location>
</feature>
<protein>
    <recommendedName>
        <fullName evidence="2">Homologous recombination OB-fold protein OB-fold domain-containing protein</fullName>
    </recommendedName>
</protein>
<evidence type="ECO:0000259" key="2">
    <source>
        <dbReference type="Pfam" id="PF15072"/>
    </source>
</evidence>
<dbReference type="Pfam" id="PF15072">
    <property type="entry name" value="HROB"/>
    <property type="match status" value="1"/>
</dbReference>
<dbReference type="GO" id="GO:0000725">
    <property type="term" value="P:recombinational repair"/>
    <property type="evidence" value="ECO:0007669"/>
    <property type="project" value="InterPro"/>
</dbReference>
<keyword evidence="1" id="KW-0175">Coiled coil</keyword>
<reference evidence="3" key="1">
    <citation type="journal article" date="2019" name="Sci. Rep.">
        <title>Draft genome of Tanacetum cinerariifolium, the natural source of mosquito coil.</title>
        <authorList>
            <person name="Yamashiro T."/>
            <person name="Shiraishi A."/>
            <person name="Satake H."/>
            <person name="Nakayama K."/>
        </authorList>
    </citation>
    <scope>NUCLEOTIDE SEQUENCE</scope>
</reference>
<accession>A0A6L2KHG3</accession>
<comment type="caution">
    <text evidence="3">The sequence shown here is derived from an EMBL/GenBank/DDBJ whole genome shotgun (WGS) entry which is preliminary data.</text>
</comment>
<dbReference type="EMBL" id="BKCJ010002380">
    <property type="protein sequence ID" value="GEU48167.1"/>
    <property type="molecule type" value="Genomic_DNA"/>
</dbReference>
<dbReference type="AlphaFoldDB" id="A0A6L2KHG3"/>
<dbReference type="InterPro" id="IPR058570">
    <property type="entry name" value="HROB_OB"/>
</dbReference>
<organism evidence="3">
    <name type="scientific">Tanacetum cinerariifolium</name>
    <name type="common">Dalmatian daisy</name>
    <name type="synonym">Chrysanthemum cinerariifolium</name>
    <dbReference type="NCBI Taxonomy" id="118510"/>
    <lineage>
        <taxon>Eukaryota</taxon>
        <taxon>Viridiplantae</taxon>
        <taxon>Streptophyta</taxon>
        <taxon>Embryophyta</taxon>
        <taxon>Tracheophyta</taxon>
        <taxon>Spermatophyta</taxon>
        <taxon>Magnoliopsida</taxon>
        <taxon>eudicotyledons</taxon>
        <taxon>Gunneridae</taxon>
        <taxon>Pentapetalae</taxon>
        <taxon>asterids</taxon>
        <taxon>campanulids</taxon>
        <taxon>Asterales</taxon>
        <taxon>Asteraceae</taxon>
        <taxon>Asteroideae</taxon>
        <taxon>Anthemideae</taxon>
        <taxon>Anthemidinae</taxon>
        <taxon>Tanacetum</taxon>
    </lineage>
</organism>
<sequence length="293" mass="33236">MACSVSHTYDEIKATIEKQIENDKARQLAIMNLAVEYDNFCGAKDNLRKAYELCNHIPQETRAFLKEGSNKDYKLHNSLFGKTAKIEKQINAKLVWLREKYNYRLQTHIGGSSSQTREICDVYLTEKELHQLHLDQEALREIVEEEEEARDEKEREGKVRQKQADDEEYYLKFGVKVVEDVGDDEDFKRGPWVSTTDYVHITGSIVTGCLGDIKNFLKNEKLEQVVALVKSCSSNSIGDLTVTMKYLSGAAMILANISVFTPKPSKHHLNITMRNVVKVFHKDTIPGSGSGSG</sequence>
<evidence type="ECO:0000256" key="1">
    <source>
        <dbReference type="SAM" id="Coils"/>
    </source>
</evidence>
<dbReference type="InterPro" id="IPR028045">
    <property type="entry name" value="HROB"/>
</dbReference>
<dbReference type="PANTHER" id="PTHR14523:SF1">
    <property type="entry name" value="HOMOLOGOUS RECOMBINATION OB-FOLD PROTEIN"/>
    <property type="match status" value="1"/>
</dbReference>
<evidence type="ECO:0000313" key="3">
    <source>
        <dbReference type="EMBL" id="GEU48167.1"/>
    </source>
</evidence>
<dbReference type="PANTHER" id="PTHR14523">
    <property type="entry name" value="UNCHARACTERIZED PROTEIN C17ORF53 HOMOLOG"/>
    <property type="match status" value="1"/>
</dbReference>
<gene>
    <name evidence="3" type="ORF">Tci_020145</name>
</gene>
<proteinExistence type="predicted"/>
<feature type="domain" description="Homologous recombination OB-fold protein OB-fold" evidence="2">
    <location>
        <begin position="248"/>
        <end position="282"/>
    </location>
</feature>